<proteinExistence type="predicted"/>
<dbReference type="AlphaFoldDB" id="A0A4R5C0F1"/>
<protein>
    <recommendedName>
        <fullName evidence="4">Caspase domain-containing protein</fullName>
    </recommendedName>
</protein>
<reference evidence="2 3" key="1">
    <citation type="submission" date="2019-03" db="EMBL/GenBank/DDBJ databases">
        <title>Draft genome sequences of novel Actinobacteria.</title>
        <authorList>
            <person name="Sahin N."/>
            <person name="Ay H."/>
            <person name="Saygin H."/>
        </authorList>
    </citation>
    <scope>NUCLEOTIDE SEQUENCE [LARGE SCALE GENOMIC DNA]</scope>
    <source>
        <strain evidence="2 3">5K548</strain>
    </source>
</reference>
<dbReference type="EMBL" id="SMLA01000004">
    <property type="protein sequence ID" value="TDD91969.1"/>
    <property type="molecule type" value="Genomic_DNA"/>
</dbReference>
<evidence type="ECO:0008006" key="4">
    <source>
        <dbReference type="Google" id="ProtNLM"/>
    </source>
</evidence>
<comment type="caution">
    <text evidence="2">The sequence shown here is derived from an EMBL/GenBank/DDBJ whole genome shotgun (WGS) entry which is preliminary data.</text>
</comment>
<gene>
    <name evidence="2" type="ORF">E1202_04345</name>
</gene>
<keyword evidence="3" id="KW-1185">Reference proteome</keyword>
<organism evidence="2 3">
    <name type="scientific">Saccharopolyspora karakumensis</name>
    <dbReference type="NCBI Taxonomy" id="2530386"/>
    <lineage>
        <taxon>Bacteria</taxon>
        <taxon>Bacillati</taxon>
        <taxon>Actinomycetota</taxon>
        <taxon>Actinomycetes</taxon>
        <taxon>Pseudonocardiales</taxon>
        <taxon>Pseudonocardiaceae</taxon>
        <taxon>Saccharopolyspora</taxon>
    </lineage>
</organism>
<sequence>MGGGWKRPDLPEGALKNLNDELHELHGLSGHRTTREIERWLKREYGDEAPSHTKVHQVFTRPRLSNPELLLRIVRQLALRIRSVNEEDECDRFDALWLAAREEELNQQRRRREQPGSSCPASDDLSAITPPQLQVERLSTPSQILNRGELVDQIEARDPTLPDPQASRAVFAGNDPRGLGPGPACVVAEQLCGLLRHPSGTFLNQNTVASIEPTKDQLLMQLQEAADHAEDTLLFYYAGRSRVSRNGLLLRVSEIKQQGGLFVNYEAIRGIVSGSRARRKVVILECSSHAGQVLEAVGPVQREDGHTVAANPSTYVIVARRPLAEAADDSPSLPFTETLMEILRDGIRGAPELLTVDTIVREIRRKARELEFPEPKFLIRNDRRLALARNPEYPQVTTISAR</sequence>
<evidence type="ECO:0000256" key="1">
    <source>
        <dbReference type="SAM" id="MobiDB-lite"/>
    </source>
</evidence>
<dbReference type="Proteomes" id="UP000294723">
    <property type="component" value="Unassembled WGS sequence"/>
</dbReference>
<name>A0A4R5C0F1_9PSEU</name>
<dbReference type="RefSeq" id="WP_132681227.1">
    <property type="nucleotide sequence ID" value="NZ_SMLA01000004.1"/>
</dbReference>
<evidence type="ECO:0000313" key="3">
    <source>
        <dbReference type="Proteomes" id="UP000294723"/>
    </source>
</evidence>
<evidence type="ECO:0000313" key="2">
    <source>
        <dbReference type="EMBL" id="TDD91969.1"/>
    </source>
</evidence>
<accession>A0A4R5C0F1</accession>
<feature type="region of interest" description="Disordered" evidence="1">
    <location>
        <begin position="106"/>
        <end position="131"/>
    </location>
</feature>